<evidence type="ECO:0000313" key="2">
    <source>
        <dbReference type="EMBL" id="CAF4284278.1"/>
    </source>
</evidence>
<feature type="region of interest" description="Disordered" evidence="1">
    <location>
        <begin position="1"/>
        <end position="24"/>
    </location>
</feature>
<protein>
    <submittedName>
        <fullName evidence="4">Uncharacterized protein</fullName>
    </submittedName>
</protein>
<dbReference type="EMBL" id="CAJOBH010032357">
    <property type="protein sequence ID" value="CAF4284278.1"/>
    <property type="molecule type" value="Genomic_DNA"/>
</dbReference>
<evidence type="ECO:0000313" key="4">
    <source>
        <dbReference type="EMBL" id="CAF4696820.1"/>
    </source>
</evidence>
<organism evidence="4 5">
    <name type="scientific">Rotaria magnacalcarata</name>
    <dbReference type="NCBI Taxonomy" id="392030"/>
    <lineage>
        <taxon>Eukaryota</taxon>
        <taxon>Metazoa</taxon>
        <taxon>Spiralia</taxon>
        <taxon>Gnathifera</taxon>
        <taxon>Rotifera</taxon>
        <taxon>Eurotatoria</taxon>
        <taxon>Bdelloidea</taxon>
        <taxon>Philodinida</taxon>
        <taxon>Philodinidae</taxon>
        <taxon>Rotaria</taxon>
    </lineage>
</organism>
<sequence length="40" mass="4556">MYPSKINHNNEVKNEIPPATTATTTTRRTILDLRDDLSDI</sequence>
<comment type="caution">
    <text evidence="4">The sequence shown here is derived from an EMBL/GenBank/DDBJ whole genome shotgun (WGS) entry which is preliminary data.</text>
</comment>
<proteinExistence type="predicted"/>
<dbReference type="EMBL" id="CAJOBJ010058457">
    <property type="protein sequence ID" value="CAF4407390.1"/>
    <property type="molecule type" value="Genomic_DNA"/>
</dbReference>
<dbReference type="Proteomes" id="UP000663866">
    <property type="component" value="Unassembled WGS sequence"/>
</dbReference>
<evidence type="ECO:0000313" key="3">
    <source>
        <dbReference type="EMBL" id="CAF4407390.1"/>
    </source>
</evidence>
<dbReference type="AlphaFoldDB" id="A0A821I0F0"/>
<name>A0A821I0F0_9BILA</name>
<dbReference type="Proteomes" id="UP000681967">
    <property type="component" value="Unassembled WGS sequence"/>
</dbReference>
<reference evidence="4" key="1">
    <citation type="submission" date="2021-02" db="EMBL/GenBank/DDBJ databases">
        <authorList>
            <person name="Nowell W R."/>
        </authorList>
    </citation>
    <scope>NUCLEOTIDE SEQUENCE</scope>
</reference>
<dbReference type="EMBL" id="CAJOBG010099471">
    <property type="protein sequence ID" value="CAF4696820.1"/>
    <property type="molecule type" value="Genomic_DNA"/>
</dbReference>
<dbReference type="Proteomes" id="UP000681720">
    <property type="component" value="Unassembled WGS sequence"/>
</dbReference>
<evidence type="ECO:0000313" key="5">
    <source>
        <dbReference type="Proteomes" id="UP000663866"/>
    </source>
</evidence>
<keyword evidence="5" id="KW-1185">Reference proteome</keyword>
<evidence type="ECO:0000256" key="1">
    <source>
        <dbReference type="SAM" id="MobiDB-lite"/>
    </source>
</evidence>
<gene>
    <name evidence="2" type="ORF">BYL167_LOCUS26824</name>
    <name evidence="3" type="ORF">GIL414_LOCUS30449</name>
    <name evidence="4" type="ORF">OVN521_LOCUS48256</name>
</gene>
<accession>A0A821I0F0</accession>
<feature type="non-terminal residue" evidence="4">
    <location>
        <position position="40"/>
    </location>
</feature>